<protein>
    <recommendedName>
        <fullName evidence="3">Phytase-like protein with esterase activity</fullName>
    </recommendedName>
</protein>
<evidence type="ECO:0008006" key="3">
    <source>
        <dbReference type="Google" id="ProtNLM"/>
    </source>
</evidence>
<reference evidence="1 2" key="1">
    <citation type="submission" date="2019-03" db="EMBL/GenBank/DDBJ databases">
        <title>Genomic Encyclopedia of Type Strains, Phase IV (KMG-IV): sequencing the most valuable type-strain genomes for metagenomic binning, comparative biology and taxonomic classification.</title>
        <authorList>
            <person name="Goeker M."/>
        </authorList>
    </citation>
    <scope>NUCLEOTIDE SEQUENCE [LARGE SCALE GENOMIC DNA]</scope>
    <source>
        <strain evidence="1 2">DSM 26377</strain>
    </source>
</reference>
<comment type="caution">
    <text evidence="1">The sequence shown here is derived from an EMBL/GenBank/DDBJ whole genome shotgun (WGS) entry which is preliminary data.</text>
</comment>
<keyword evidence="2" id="KW-1185">Reference proteome</keyword>
<dbReference type="RefSeq" id="WP_133880045.1">
    <property type="nucleotide sequence ID" value="NZ_MWIN01000012.1"/>
</dbReference>
<dbReference type="OrthoDB" id="8357313at2"/>
<gene>
    <name evidence="1" type="ORF">DFR24_0836</name>
</gene>
<dbReference type="InterPro" id="IPR053851">
    <property type="entry name" value="DUF6929"/>
</dbReference>
<evidence type="ECO:0000313" key="2">
    <source>
        <dbReference type="Proteomes" id="UP000295341"/>
    </source>
</evidence>
<organism evidence="1 2">
    <name type="scientific">Panacagrimonas perspica</name>
    <dbReference type="NCBI Taxonomy" id="381431"/>
    <lineage>
        <taxon>Bacteria</taxon>
        <taxon>Pseudomonadati</taxon>
        <taxon>Pseudomonadota</taxon>
        <taxon>Gammaproteobacteria</taxon>
        <taxon>Nevskiales</taxon>
        <taxon>Nevskiaceae</taxon>
        <taxon>Panacagrimonas</taxon>
    </lineage>
</organism>
<dbReference type="Proteomes" id="UP000295341">
    <property type="component" value="Unassembled WGS sequence"/>
</dbReference>
<dbReference type="AlphaFoldDB" id="A0A4S3K5A5"/>
<accession>A0A4S3K5A5</accession>
<proteinExistence type="predicted"/>
<name>A0A4S3K5A5_9GAMM</name>
<dbReference type="Pfam" id="PF22000">
    <property type="entry name" value="DUF6929"/>
    <property type="match status" value="1"/>
</dbReference>
<dbReference type="EMBL" id="SOBT01000008">
    <property type="protein sequence ID" value="TDU31466.1"/>
    <property type="molecule type" value="Genomic_DNA"/>
</dbReference>
<evidence type="ECO:0000313" key="1">
    <source>
        <dbReference type="EMBL" id="TDU31466.1"/>
    </source>
</evidence>
<sequence>MTLPDGQLDARFTLTLSAASGIVLRDGIVHVMGDDRGALDRFLFVDGTPLAPIALIPGDADADAVLAKPDKPDLEALVDLGDGSLLALGSGSRANRERGFRIGADGVQEIDLSPLYARLRQDLPNLNIEGAARVGFELVLAHRGVGKSDASCLVRLDASKLLARRPSSWTAAGLIEIRPVALGQIDGVALAFTDLATDADGTLHYLAAAEDTDDPYLDGACRGSVIGRLTKGSALPTARLRPDVKAEGLAFLGRSVRDNSWAVVTDADDPGLRAKLYELRLPR</sequence>